<name>G2DZC9_9GAMM</name>
<dbReference type="RefSeq" id="WP_007040106.1">
    <property type="nucleotide sequence ID" value="NZ_AFWT01000008.1"/>
</dbReference>
<evidence type="ECO:0000313" key="1">
    <source>
        <dbReference type="EMBL" id="EGV32156.1"/>
    </source>
</evidence>
<dbReference type="AlphaFoldDB" id="G2DZC9"/>
<accession>G2DZC9</accession>
<dbReference type="EMBL" id="AFWT01000008">
    <property type="protein sequence ID" value="EGV32156.1"/>
    <property type="molecule type" value="Genomic_DNA"/>
</dbReference>
<protein>
    <submittedName>
        <fullName evidence="1">Uncharacterized protein</fullName>
    </submittedName>
</protein>
<dbReference type="STRING" id="765913.ThidrDRAFT_1392"/>
<comment type="caution">
    <text evidence="1">The sequence shown here is derived from an EMBL/GenBank/DDBJ whole genome shotgun (WGS) entry which is preliminary data.</text>
</comment>
<proteinExistence type="predicted"/>
<gene>
    <name evidence="1" type="ORF">ThidrDRAFT_1392</name>
</gene>
<dbReference type="Proteomes" id="UP000004200">
    <property type="component" value="Unassembled WGS sequence"/>
</dbReference>
<evidence type="ECO:0000313" key="2">
    <source>
        <dbReference type="Proteomes" id="UP000004200"/>
    </source>
</evidence>
<keyword evidence="2" id="KW-1185">Reference proteome</keyword>
<reference evidence="1 2" key="1">
    <citation type="submission" date="2011-06" db="EMBL/GenBank/DDBJ databases">
        <title>The draft genome of Thiorhodococcus drewsii AZ1.</title>
        <authorList>
            <consortium name="US DOE Joint Genome Institute (JGI-PGF)"/>
            <person name="Lucas S."/>
            <person name="Han J."/>
            <person name="Lapidus A."/>
            <person name="Cheng J.-F."/>
            <person name="Goodwin L."/>
            <person name="Pitluck S."/>
            <person name="Peters L."/>
            <person name="Land M.L."/>
            <person name="Hauser L."/>
            <person name="Vogl K."/>
            <person name="Liu Z."/>
            <person name="Imhoff J."/>
            <person name="Thiel V."/>
            <person name="Frigaard N.-U."/>
            <person name="Bryant D.A."/>
            <person name="Woyke T.J."/>
        </authorList>
    </citation>
    <scope>NUCLEOTIDE SEQUENCE [LARGE SCALE GENOMIC DNA]</scope>
    <source>
        <strain evidence="1 2">AZ1</strain>
    </source>
</reference>
<dbReference type="eggNOG" id="ENOG503308B">
    <property type="taxonomic scope" value="Bacteria"/>
</dbReference>
<sequence length="109" mass="11915">MKYHILFGLLSAELGLLATLHLQSAPSAERLQSELADKRALVSKLGLTDLALWTEARYTRHPSQADRFAAFQDFPSSIEHFPAGSIIAPPEPLRMPVGAGSAPSRHRDP</sequence>
<dbReference type="PATRIC" id="fig|765913.3.peg.1417"/>
<organism evidence="1 2">
    <name type="scientific">Thiorhodococcus drewsii AZ1</name>
    <dbReference type="NCBI Taxonomy" id="765913"/>
    <lineage>
        <taxon>Bacteria</taxon>
        <taxon>Pseudomonadati</taxon>
        <taxon>Pseudomonadota</taxon>
        <taxon>Gammaproteobacteria</taxon>
        <taxon>Chromatiales</taxon>
        <taxon>Chromatiaceae</taxon>
        <taxon>Thiorhodococcus</taxon>
    </lineage>
</organism>